<proteinExistence type="predicted"/>
<evidence type="ECO:0000313" key="1">
    <source>
        <dbReference type="EMBL" id="RRT84046.1"/>
    </source>
</evidence>
<reference evidence="1 2" key="1">
    <citation type="journal article" date="2014" name="Agronomy (Basel)">
        <title>A Draft Genome Sequence for Ensete ventricosum, the Drought-Tolerant Tree Against Hunger.</title>
        <authorList>
            <person name="Harrison J."/>
            <person name="Moore K.A."/>
            <person name="Paszkiewicz K."/>
            <person name="Jones T."/>
            <person name="Grant M."/>
            <person name="Ambacheew D."/>
            <person name="Muzemil S."/>
            <person name="Studholme D.J."/>
        </authorList>
    </citation>
    <scope>NUCLEOTIDE SEQUENCE [LARGE SCALE GENOMIC DNA]</scope>
</reference>
<dbReference type="AlphaFoldDB" id="A0A427B6H8"/>
<protein>
    <submittedName>
        <fullName evidence="1">Uncharacterized protein</fullName>
    </submittedName>
</protein>
<organism evidence="1 2">
    <name type="scientific">Ensete ventricosum</name>
    <name type="common">Abyssinian banana</name>
    <name type="synonym">Musa ensete</name>
    <dbReference type="NCBI Taxonomy" id="4639"/>
    <lineage>
        <taxon>Eukaryota</taxon>
        <taxon>Viridiplantae</taxon>
        <taxon>Streptophyta</taxon>
        <taxon>Embryophyta</taxon>
        <taxon>Tracheophyta</taxon>
        <taxon>Spermatophyta</taxon>
        <taxon>Magnoliopsida</taxon>
        <taxon>Liliopsida</taxon>
        <taxon>Zingiberales</taxon>
        <taxon>Musaceae</taxon>
        <taxon>Ensete</taxon>
    </lineage>
</organism>
<sequence>MYQVLIKNFLMQLVARLTKGIVETYQICNPTLKYSEALNPKHFLTNPSTGVLNDGYDNANSDLILHVNFELVNFERKRRFVSTISNNLLC</sequence>
<gene>
    <name evidence="1" type="ORF">B296_00014436</name>
</gene>
<accession>A0A427B6H8</accession>
<dbReference type="Proteomes" id="UP000287651">
    <property type="component" value="Unassembled WGS sequence"/>
</dbReference>
<dbReference type="EMBL" id="AMZH03000384">
    <property type="protein sequence ID" value="RRT84046.1"/>
    <property type="molecule type" value="Genomic_DNA"/>
</dbReference>
<comment type="caution">
    <text evidence="1">The sequence shown here is derived from an EMBL/GenBank/DDBJ whole genome shotgun (WGS) entry which is preliminary data.</text>
</comment>
<name>A0A427B6H8_ENSVE</name>
<evidence type="ECO:0000313" key="2">
    <source>
        <dbReference type="Proteomes" id="UP000287651"/>
    </source>
</evidence>